<proteinExistence type="predicted"/>
<evidence type="ECO:0008006" key="3">
    <source>
        <dbReference type="Google" id="ProtNLM"/>
    </source>
</evidence>
<protein>
    <recommendedName>
        <fullName evidence="3">NnrS protein involved in response to NO</fullName>
    </recommendedName>
</protein>
<feature type="non-terminal residue" evidence="2">
    <location>
        <position position="240"/>
    </location>
</feature>
<accession>A0A3B0TLC5</accession>
<gene>
    <name evidence="2" type="ORF">MNBD_BACTEROID05-854</name>
</gene>
<keyword evidence="1" id="KW-0472">Membrane</keyword>
<name>A0A3B0TLC5_9ZZZZ</name>
<organism evidence="2">
    <name type="scientific">hydrothermal vent metagenome</name>
    <dbReference type="NCBI Taxonomy" id="652676"/>
    <lineage>
        <taxon>unclassified sequences</taxon>
        <taxon>metagenomes</taxon>
        <taxon>ecological metagenomes</taxon>
    </lineage>
</organism>
<evidence type="ECO:0000313" key="2">
    <source>
        <dbReference type="EMBL" id="VAW19475.1"/>
    </source>
</evidence>
<evidence type="ECO:0000256" key="1">
    <source>
        <dbReference type="SAM" id="Phobius"/>
    </source>
</evidence>
<keyword evidence="1" id="KW-0812">Transmembrane</keyword>
<feature type="transmembrane region" description="Helical" evidence="1">
    <location>
        <begin position="199"/>
        <end position="216"/>
    </location>
</feature>
<sequence>MLAKKLWLFPLLFGLIGSFLGLILRYAYTGNLVDFSFKFFLHAHSHVMLLGFLFNALLTLVWINFTSSIDKISYRYYIALQVCMALMVVAFLLQGYAFYSILFSTLHLWISYILLIRLWKRLEGNKDLILLLKLGIVFHFLSSLGPYSLGPLMVLNLKNSPWYQQAVFFYLHFQFFGVFFTWLLALLIKKAKIKISQEWVLTFVISLVLLYAHSLDYSFNNWLIYFFGGLGSLILFFNLI</sequence>
<feature type="transmembrane region" description="Helical" evidence="1">
    <location>
        <begin position="128"/>
        <end position="147"/>
    </location>
</feature>
<reference evidence="2" key="1">
    <citation type="submission" date="2018-06" db="EMBL/GenBank/DDBJ databases">
        <authorList>
            <person name="Zhirakovskaya E."/>
        </authorList>
    </citation>
    <scope>NUCLEOTIDE SEQUENCE</scope>
</reference>
<dbReference type="EMBL" id="UOEN01000474">
    <property type="protein sequence ID" value="VAW19475.1"/>
    <property type="molecule type" value="Genomic_DNA"/>
</dbReference>
<keyword evidence="1" id="KW-1133">Transmembrane helix</keyword>
<feature type="transmembrane region" description="Helical" evidence="1">
    <location>
        <begin position="40"/>
        <end position="62"/>
    </location>
</feature>
<feature type="transmembrane region" description="Helical" evidence="1">
    <location>
        <begin position="222"/>
        <end position="239"/>
    </location>
</feature>
<dbReference type="AlphaFoldDB" id="A0A3B0TLC5"/>
<feature type="transmembrane region" description="Helical" evidence="1">
    <location>
        <begin position="98"/>
        <end position="116"/>
    </location>
</feature>
<feature type="transmembrane region" description="Helical" evidence="1">
    <location>
        <begin position="167"/>
        <end position="187"/>
    </location>
</feature>
<feature type="transmembrane region" description="Helical" evidence="1">
    <location>
        <begin position="7"/>
        <end position="28"/>
    </location>
</feature>
<feature type="transmembrane region" description="Helical" evidence="1">
    <location>
        <begin position="74"/>
        <end position="92"/>
    </location>
</feature>